<organism evidence="1 2">
    <name type="scientific">Auriscalpium vulgare</name>
    <dbReference type="NCBI Taxonomy" id="40419"/>
    <lineage>
        <taxon>Eukaryota</taxon>
        <taxon>Fungi</taxon>
        <taxon>Dikarya</taxon>
        <taxon>Basidiomycota</taxon>
        <taxon>Agaricomycotina</taxon>
        <taxon>Agaricomycetes</taxon>
        <taxon>Russulales</taxon>
        <taxon>Auriscalpiaceae</taxon>
        <taxon>Auriscalpium</taxon>
    </lineage>
</organism>
<sequence length="575" mass="63728">MTPPLATLDARTSIVEAVRRDGPQSFARSLPGRLQHCGDTHLAADVPSRVLALVKHARKPGRGFHFFAHKTTSPTRNRARYQRTCRRCRRHPTRSTRADVPAVLDEALRRCAVVSARRRAPASLAACTWTGRIVSRLSRESHAPRTINMPCWTPHRAASTLFNTWTSRCAHASTRALRRGALCAPSTPDSEALSLQLLTASALRGMYVLVYCLFNFETNLLHLSLWTRHSACVVSPGRAPRPHDVKAIMLDARRRPAWSRHAQQAELRARSAVCMYLLAVCLLSLTNLLYFSVSGRATPPRRITWTRPVYLIARTPSRPSCRRHCRTRSGGPRRPGSFLGRHPAARSELDAVVHTARHGHVNGRRRRRFNLKAIVAAERQPRIAGSPCHAGPTVLPERGLRPPRALYGPEKRKPPVGVVLPSAPAAFSRSSDAATAVAAVDDALKLTTVDEAHDFKGLDELPSARRTRRCGRLRVGCGRLQERRAARMNTLDASRARGPTPGRGATCARRRSIAARRYVPCRPVYNFFDSLSFVLVRCAARPWTTRTDSRSSNSCASCVVALDEAPRRDDGLTSQ</sequence>
<comment type="caution">
    <text evidence="1">The sequence shown here is derived from an EMBL/GenBank/DDBJ whole genome shotgun (WGS) entry which is preliminary data.</text>
</comment>
<proteinExistence type="predicted"/>
<evidence type="ECO:0000313" key="2">
    <source>
        <dbReference type="Proteomes" id="UP000814033"/>
    </source>
</evidence>
<reference evidence="1" key="1">
    <citation type="submission" date="2021-02" db="EMBL/GenBank/DDBJ databases">
        <authorList>
            <consortium name="DOE Joint Genome Institute"/>
            <person name="Ahrendt S."/>
            <person name="Looney B.P."/>
            <person name="Miyauchi S."/>
            <person name="Morin E."/>
            <person name="Drula E."/>
            <person name="Courty P.E."/>
            <person name="Chicoki N."/>
            <person name="Fauchery L."/>
            <person name="Kohler A."/>
            <person name="Kuo A."/>
            <person name="Labutti K."/>
            <person name="Pangilinan J."/>
            <person name="Lipzen A."/>
            <person name="Riley R."/>
            <person name="Andreopoulos W."/>
            <person name="He G."/>
            <person name="Johnson J."/>
            <person name="Barry K.W."/>
            <person name="Grigoriev I.V."/>
            <person name="Nagy L."/>
            <person name="Hibbett D."/>
            <person name="Henrissat B."/>
            <person name="Matheny P.B."/>
            <person name="Labbe J."/>
            <person name="Martin F."/>
        </authorList>
    </citation>
    <scope>NUCLEOTIDE SEQUENCE</scope>
    <source>
        <strain evidence="1">FP105234-sp</strain>
    </source>
</reference>
<reference evidence="1" key="2">
    <citation type="journal article" date="2022" name="New Phytol.">
        <title>Evolutionary transition to the ectomycorrhizal habit in the genomes of a hyperdiverse lineage of mushroom-forming fungi.</title>
        <authorList>
            <person name="Looney B."/>
            <person name="Miyauchi S."/>
            <person name="Morin E."/>
            <person name="Drula E."/>
            <person name="Courty P.E."/>
            <person name="Kohler A."/>
            <person name="Kuo A."/>
            <person name="LaButti K."/>
            <person name="Pangilinan J."/>
            <person name="Lipzen A."/>
            <person name="Riley R."/>
            <person name="Andreopoulos W."/>
            <person name="He G."/>
            <person name="Johnson J."/>
            <person name="Nolan M."/>
            <person name="Tritt A."/>
            <person name="Barry K.W."/>
            <person name="Grigoriev I.V."/>
            <person name="Nagy L.G."/>
            <person name="Hibbett D."/>
            <person name="Henrissat B."/>
            <person name="Matheny P.B."/>
            <person name="Labbe J."/>
            <person name="Martin F.M."/>
        </authorList>
    </citation>
    <scope>NUCLEOTIDE SEQUENCE</scope>
    <source>
        <strain evidence="1">FP105234-sp</strain>
    </source>
</reference>
<evidence type="ECO:0000313" key="1">
    <source>
        <dbReference type="EMBL" id="KAI0037615.1"/>
    </source>
</evidence>
<protein>
    <submittedName>
        <fullName evidence="1">Uncharacterized protein</fullName>
    </submittedName>
</protein>
<dbReference type="EMBL" id="MU276825">
    <property type="protein sequence ID" value="KAI0037615.1"/>
    <property type="molecule type" value="Genomic_DNA"/>
</dbReference>
<accession>A0ACB8R0P0</accession>
<keyword evidence="2" id="KW-1185">Reference proteome</keyword>
<gene>
    <name evidence="1" type="ORF">FA95DRAFT_1423568</name>
</gene>
<dbReference type="Proteomes" id="UP000814033">
    <property type="component" value="Unassembled WGS sequence"/>
</dbReference>
<name>A0ACB8R0P0_9AGAM</name>